<dbReference type="Gene3D" id="3.30.590.20">
    <property type="match status" value="1"/>
</dbReference>
<dbReference type="SUPFAM" id="SSF55931">
    <property type="entry name" value="Glutamine synthetase/guanido kinase"/>
    <property type="match status" value="1"/>
</dbReference>
<accession>A0A6G9AZV8</accession>
<dbReference type="InterPro" id="IPR050141">
    <property type="entry name" value="GCL_type2/YbdK_subfam"/>
</dbReference>
<gene>
    <name evidence="1" type="ORF">G8759_16650</name>
</gene>
<dbReference type="GO" id="GO:0004357">
    <property type="term" value="F:glutamate-cysteine ligase activity"/>
    <property type="evidence" value="ECO:0007669"/>
    <property type="project" value="InterPro"/>
</dbReference>
<dbReference type="PANTHER" id="PTHR36510:SF1">
    <property type="entry name" value="GLUTAMATE--CYSTEINE LIGASE 2-RELATED"/>
    <property type="match status" value="1"/>
</dbReference>
<dbReference type="AlphaFoldDB" id="A0A6G9AZV8"/>
<evidence type="ECO:0000313" key="2">
    <source>
        <dbReference type="Proteomes" id="UP000501802"/>
    </source>
</evidence>
<dbReference type="Proteomes" id="UP000501802">
    <property type="component" value="Chromosome"/>
</dbReference>
<reference evidence="1 2" key="1">
    <citation type="submission" date="2020-03" db="EMBL/GenBank/DDBJ databases">
        <authorList>
            <person name="Kim M.K."/>
        </authorList>
    </citation>
    <scope>NUCLEOTIDE SEQUENCE [LARGE SCALE GENOMIC DNA]</scope>
    <source>
        <strain evidence="1 2">BT328</strain>
    </source>
</reference>
<keyword evidence="2" id="KW-1185">Reference proteome</keyword>
<sequence length="77" mass="8927">MTREQLILDCHVQIGIPDREMVFEVMNRSLLWLALASNSPFWLGTDTSYASFRTELWGHWPTAGIPQVFNTWADCVR</sequence>
<dbReference type="InterPro" id="IPR006336">
    <property type="entry name" value="GCS2"/>
</dbReference>
<organism evidence="1 2">
    <name type="scientific">Spirosoma aureum</name>
    <dbReference type="NCBI Taxonomy" id="2692134"/>
    <lineage>
        <taxon>Bacteria</taxon>
        <taxon>Pseudomonadati</taxon>
        <taxon>Bacteroidota</taxon>
        <taxon>Cytophagia</taxon>
        <taxon>Cytophagales</taxon>
        <taxon>Cytophagaceae</taxon>
        <taxon>Spirosoma</taxon>
    </lineage>
</organism>
<protein>
    <submittedName>
        <fullName evidence="1">Uncharacterized protein</fullName>
    </submittedName>
</protein>
<dbReference type="GO" id="GO:0042398">
    <property type="term" value="P:modified amino acid biosynthetic process"/>
    <property type="evidence" value="ECO:0007669"/>
    <property type="project" value="InterPro"/>
</dbReference>
<dbReference type="KEGG" id="spib:G8759_16650"/>
<evidence type="ECO:0000313" key="1">
    <source>
        <dbReference type="EMBL" id="QIP17845.1"/>
    </source>
</evidence>
<dbReference type="EMBL" id="CP050063">
    <property type="protein sequence ID" value="QIP17845.1"/>
    <property type="molecule type" value="Genomic_DNA"/>
</dbReference>
<dbReference type="Pfam" id="PF04107">
    <property type="entry name" value="GCS2"/>
    <property type="match status" value="1"/>
</dbReference>
<name>A0A6G9AZV8_9BACT</name>
<dbReference type="InterPro" id="IPR014746">
    <property type="entry name" value="Gln_synth/guanido_kin_cat_dom"/>
</dbReference>
<proteinExistence type="predicted"/>
<dbReference type="PANTHER" id="PTHR36510">
    <property type="entry name" value="GLUTAMATE--CYSTEINE LIGASE 2-RELATED"/>
    <property type="match status" value="1"/>
</dbReference>